<gene>
    <name evidence="1" type="ORF">A4U43_C07F33930</name>
</gene>
<name>A0A5P1EGU7_ASPOF</name>
<dbReference type="PANTHER" id="PTHR33973:SF4">
    <property type="entry name" value="OS07G0153300 PROTEIN"/>
    <property type="match status" value="1"/>
</dbReference>
<keyword evidence="2" id="KW-1185">Reference proteome</keyword>
<dbReference type="AlphaFoldDB" id="A0A5P1EGU7"/>
<dbReference type="OMA" id="EPGANIF"/>
<dbReference type="EMBL" id="CM007387">
    <property type="protein sequence ID" value="ONK65125.1"/>
    <property type="molecule type" value="Genomic_DNA"/>
</dbReference>
<reference evidence="2" key="1">
    <citation type="journal article" date="2017" name="Nat. Commun.">
        <title>The asparagus genome sheds light on the origin and evolution of a young Y chromosome.</title>
        <authorList>
            <person name="Harkess A."/>
            <person name="Zhou J."/>
            <person name="Xu C."/>
            <person name="Bowers J.E."/>
            <person name="Van der Hulst R."/>
            <person name="Ayyampalayam S."/>
            <person name="Mercati F."/>
            <person name="Riccardi P."/>
            <person name="McKain M.R."/>
            <person name="Kakrana A."/>
            <person name="Tang H."/>
            <person name="Ray J."/>
            <person name="Groenendijk J."/>
            <person name="Arikit S."/>
            <person name="Mathioni S.M."/>
            <person name="Nakano M."/>
            <person name="Shan H."/>
            <person name="Telgmann-Rauber A."/>
            <person name="Kanno A."/>
            <person name="Yue Z."/>
            <person name="Chen H."/>
            <person name="Li W."/>
            <person name="Chen Y."/>
            <person name="Xu X."/>
            <person name="Zhang Y."/>
            <person name="Luo S."/>
            <person name="Chen H."/>
            <person name="Gao J."/>
            <person name="Mao Z."/>
            <person name="Pires J.C."/>
            <person name="Luo M."/>
            <person name="Kudrna D."/>
            <person name="Wing R.A."/>
            <person name="Meyers B.C."/>
            <person name="Yi K."/>
            <person name="Kong H."/>
            <person name="Lavrijsen P."/>
            <person name="Sunseri F."/>
            <person name="Falavigna A."/>
            <person name="Ye Y."/>
            <person name="Leebens-Mack J.H."/>
            <person name="Chen G."/>
        </authorList>
    </citation>
    <scope>NUCLEOTIDE SEQUENCE [LARGE SCALE GENOMIC DNA]</scope>
    <source>
        <strain evidence="2">cv. DH0086</strain>
    </source>
</reference>
<dbReference type="Pfam" id="PF07103">
    <property type="entry name" value="DUF1365"/>
    <property type="match status" value="1"/>
</dbReference>
<dbReference type="PANTHER" id="PTHR33973">
    <property type="entry name" value="OS07G0153300 PROTEIN"/>
    <property type="match status" value="1"/>
</dbReference>
<evidence type="ECO:0000313" key="2">
    <source>
        <dbReference type="Proteomes" id="UP000243459"/>
    </source>
</evidence>
<proteinExistence type="predicted"/>
<dbReference type="InterPro" id="IPR010775">
    <property type="entry name" value="DUF1365"/>
</dbReference>
<dbReference type="Gramene" id="ONK65125">
    <property type="protein sequence ID" value="ONK65125"/>
    <property type="gene ID" value="A4U43_C07F33930"/>
</dbReference>
<organism evidence="1 2">
    <name type="scientific">Asparagus officinalis</name>
    <name type="common">Garden asparagus</name>
    <dbReference type="NCBI Taxonomy" id="4686"/>
    <lineage>
        <taxon>Eukaryota</taxon>
        <taxon>Viridiplantae</taxon>
        <taxon>Streptophyta</taxon>
        <taxon>Embryophyta</taxon>
        <taxon>Tracheophyta</taxon>
        <taxon>Spermatophyta</taxon>
        <taxon>Magnoliopsida</taxon>
        <taxon>Liliopsida</taxon>
        <taxon>Asparagales</taxon>
        <taxon>Asparagaceae</taxon>
        <taxon>Asparagoideae</taxon>
        <taxon>Asparagus</taxon>
    </lineage>
</organism>
<dbReference type="Proteomes" id="UP000243459">
    <property type="component" value="Chromosome 7"/>
</dbReference>
<accession>A0A5P1EGU7</accession>
<protein>
    <submittedName>
        <fullName evidence="1">Uncharacterized protein</fullName>
    </submittedName>
</protein>
<sequence>MACRVKERRLGPRSKPCFDTIAKLCKRTSKEDMLGNWNLHADEPGENLFLAISIQHPTLGNYFTAILSAKRVDSSSNSLNLALYFWLMPHKVAVWIYLQALKLWWKNVAFLDHPKYSKPKYREDALSRDQKLCCSPSRQAKDHQNLTGGEENKNRWCMWIDAQWPWS</sequence>
<evidence type="ECO:0000313" key="1">
    <source>
        <dbReference type="EMBL" id="ONK65125.1"/>
    </source>
</evidence>